<evidence type="ECO:0000256" key="1">
    <source>
        <dbReference type="SAM" id="MobiDB-lite"/>
    </source>
</evidence>
<sequence>MWCNFMDYLELTKWCLFSGQKVEERGRGAMQKRQDDEKIEGAGQAGGAGTLHQRAGEKRCRTGEDRLEQLNHGPGIKFGSFNVTSVPVGLQRCGGGPGGGSCA</sequence>
<evidence type="ECO:0000313" key="2">
    <source>
        <dbReference type="EMBL" id="PVH31392.1"/>
    </source>
</evidence>
<name>A0A2T8I169_9POAL</name>
<reference evidence="2" key="1">
    <citation type="submission" date="2018-04" db="EMBL/GenBank/DDBJ databases">
        <title>WGS assembly of Panicum hallii.</title>
        <authorList>
            <person name="Lovell J."/>
            <person name="Jenkins J."/>
            <person name="Lowry D."/>
            <person name="Mamidi S."/>
            <person name="Sreedasyam A."/>
            <person name="Weng X."/>
            <person name="Barry K."/>
            <person name="Bonette J."/>
            <person name="Campitelli B."/>
            <person name="Daum C."/>
            <person name="Gordon S."/>
            <person name="Gould B."/>
            <person name="Lipzen A."/>
            <person name="Macqueen A."/>
            <person name="Palacio-Mejia J."/>
            <person name="Plott C."/>
            <person name="Shakirov E."/>
            <person name="Shu S."/>
            <person name="Yoshinaga Y."/>
            <person name="Zane M."/>
            <person name="Rokhsar D."/>
            <person name="Grimwood J."/>
            <person name="Schmutz J."/>
            <person name="Juenger T."/>
        </authorList>
    </citation>
    <scope>NUCLEOTIDE SEQUENCE [LARGE SCALE GENOMIC DNA]</scope>
    <source>
        <strain evidence="2">FIL2</strain>
    </source>
</reference>
<dbReference type="AlphaFoldDB" id="A0A2T8I169"/>
<dbReference type="EMBL" id="CM008054">
    <property type="protein sequence ID" value="PVH31392.1"/>
    <property type="molecule type" value="Genomic_DNA"/>
</dbReference>
<dbReference type="Gramene" id="PVH31392">
    <property type="protein sequence ID" value="PVH31392"/>
    <property type="gene ID" value="PAHAL_9G133300"/>
</dbReference>
<organism evidence="2">
    <name type="scientific">Panicum hallii</name>
    <dbReference type="NCBI Taxonomy" id="206008"/>
    <lineage>
        <taxon>Eukaryota</taxon>
        <taxon>Viridiplantae</taxon>
        <taxon>Streptophyta</taxon>
        <taxon>Embryophyta</taxon>
        <taxon>Tracheophyta</taxon>
        <taxon>Spermatophyta</taxon>
        <taxon>Magnoliopsida</taxon>
        <taxon>Liliopsida</taxon>
        <taxon>Poales</taxon>
        <taxon>Poaceae</taxon>
        <taxon>PACMAD clade</taxon>
        <taxon>Panicoideae</taxon>
        <taxon>Panicodae</taxon>
        <taxon>Paniceae</taxon>
        <taxon>Panicinae</taxon>
        <taxon>Panicum</taxon>
        <taxon>Panicum sect. Panicum</taxon>
    </lineage>
</organism>
<dbReference type="Proteomes" id="UP000243499">
    <property type="component" value="Chromosome 9"/>
</dbReference>
<accession>A0A2T8I169</accession>
<proteinExistence type="predicted"/>
<feature type="compositionally biased region" description="Basic and acidic residues" evidence="1">
    <location>
        <begin position="26"/>
        <end position="40"/>
    </location>
</feature>
<feature type="region of interest" description="Disordered" evidence="1">
    <location>
        <begin position="26"/>
        <end position="61"/>
    </location>
</feature>
<gene>
    <name evidence="2" type="ORF">PAHAL_9G133300</name>
</gene>
<protein>
    <submittedName>
        <fullName evidence="2">Uncharacterized protein</fullName>
    </submittedName>
</protein>